<reference evidence="1" key="1">
    <citation type="submission" date="2015-12" db="EMBL/GenBank/DDBJ databases">
        <title>Gene expression during late stages of embryo sac development: a critical building block for successful pollen-pistil interactions.</title>
        <authorList>
            <person name="Liu Y."/>
            <person name="Joly V."/>
            <person name="Sabar M."/>
            <person name="Matton D.P."/>
        </authorList>
    </citation>
    <scope>NUCLEOTIDE SEQUENCE</scope>
</reference>
<dbReference type="AlphaFoldDB" id="A0A0V0HAW3"/>
<sequence>MKWFNEGDRNTKFFHSYVRGRRKKLHIESIKDIRGIEVSDNDQKGEAAVEFFQNQFSAEACNRDYGMLQHIPRLISEEQNEEMFKLPSLEVVKKMVFKLNGESASGPDGFSGSFFQHCWEIIGEDLTRLVKAFFCGQELPKFITHTNLVLIPKKENVQEFKDLRPISLSNFTNKVISRMVHERL</sequence>
<organism evidence="1">
    <name type="scientific">Solanum chacoense</name>
    <name type="common">Chaco potato</name>
    <dbReference type="NCBI Taxonomy" id="4108"/>
    <lineage>
        <taxon>Eukaryota</taxon>
        <taxon>Viridiplantae</taxon>
        <taxon>Streptophyta</taxon>
        <taxon>Embryophyta</taxon>
        <taxon>Tracheophyta</taxon>
        <taxon>Spermatophyta</taxon>
        <taxon>Magnoliopsida</taxon>
        <taxon>eudicotyledons</taxon>
        <taxon>Gunneridae</taxon>
        <taxon>Pentapetalae</taxon>
        <taxon>asterids</taxon>
        <taxon>lamiids</taxon>
        <taxon>Solanales</taxon>
        <taxon>Solanaceae</taxon>
        <taxon>Solanoideae</taxon>
        <taxon>Solaneae</taxon>
        <taxon>Solanum</taxon>
    </lineage>
</organism>
<name>A0A0V0HAW3_SOLCH</name>
<evidence type="ECO:0000313" key="1">
    <source>
        <dbReference type="EMBL" id="JAP17143.1"/>
    </source>
</evidence>
<protein>
    <submittedName>
        <fullName evidence="1">Putative ovule protein</fullName>
    </submittedName>
</protein>
<proteinExistence type="predicted"/>
<dbReference type="EMBL" id="GEDG01022902">
    <property type="protein sequence ID" value="JAP17143.1"/>
    <property type="molecule type" value="Transcribed_RNA"/>
</dbReference>
<accession>A0A0V0HAW3</accession>
<dbReference type="PANTHER" id="PTHR46890:SF48">
    <property type="entry name" value="RNA-DIRECTED DNA POLYMERASE"/>
    <property type="match status" value="1"/>
</dbReference>
<dbReference type="PANTHER" id="PTHR46890">
    <property type="entry name" value="NON-LTR RETROLELEMENT REVERSE TRANSCRIPTASE-LIKE PROTEIN-RELATED"/>
    <property type="match status" value="1"/>
</dbReference>
<dbReference type="InterPro" id="IPR052343">
    <property type="entry name" value="Retrotransposon-Effector_Assoc"/>
</dbReference>